<evidence type="ECO:0000313" key="1">
    <source>
        <dbReference type="EMBL" id="EOY50493.1"/>
    </source>
</evidence>
<dbReference type="Proteomes" id="UP000014062">
    <property type="component" value="Chromosome"/>
</dbReference>
<evidence type="ECO:0000313" key="2">
    <source>
        <dbReference type="Proteomes" id="UP000014062"/>
    </source>
</evidence>
<name>A0A7U9HE72_STRLI</name>
<protein>
    <submittedName>
        <fullName evidence="1">Uncharacterized protein</fullName>
    </submittedName>
</protein>
<sequence length="38" mass="4196">MACSVIGVLFSMLRVFARFGRSVLLLGRCLCNKKPLVP</sequence>
<dbReference type="EMBL" id="CM001889">
    <property type="protein sequence ID" value="EOY50493.1"/>
    <property type="molecule type" value="Genomic_DNA"/>
</dbReference>
<dbReference type="AlphaFoldDB" id="A0A7U9HE72"/>
<accession>A0A7U9HE72</accession>
<gene>
    <name evidence="1" type="ORF">SLI_5785</name>
</gene>
<reference evidence="2" key="1">
    <citation type="journal article" date="2013" name="Genome Biol. Evol.">
        <title>The genome sequence of Streptomyces lividans 66 reveals a novel tRNA-dependent peptide biosynthetic system within a metal-related genomic island.</title>
        <authorList>
            <person name="Cruz-Morales P."/>
            <person name="Vijgenboom E."/>
            <person name="Iruegas-Bocardo F."/>
            <person name="Girard G."/>
            <person name="Yanez-Guerra L.A."/>
            <person name="Ramos-Aboites H.E."/>
            <person name="Pernodet J.L."/>
            <person name="Anne J."/>
            <person name="van Wezel G.P."/>
            <person name="Barona-Gomez F."/>
        </authorList>
    </citation>
    <scope>NUCLEOTIDE SEQUENCE [LARGE SCALE GENOMIC DNA]</scope>
    <source>
        <strain evidence="2">1326</strain>
    </source>
</reference>
<proteinExistence type="predicted"/>
<organism evidence="1 2">
    <name type="scientific">Streptomyces lividans 1326</name>
    <dbReference type="NCBI Taxonomy" id="1200984"/>
    <lineage>
        <taxon>Bacteria</taxon>
        <taxon>Bacillati</taxon>
        <taxon>Actinomycetota</taxon>
        <taxon>Actinomycetes</taxon>
        <taxon>Kitasatosporales</taxon>
        <taxon>Streptomycetaceae</taxon>
        <taxon>Streptomyces</taxon>
    </lineage>
</organism>